<name>A0ACB8B7F8_9AGAM</name>
<comment type="caution">
    <text evidence="1">The sequence shown here is derived from an EMBL/GenBank/DDBJ whole genome shotgun (WGS) entry which is preliminary data.</text>
</comment>
<protein>
    <submittedName>
        <fullName evidence="1">Uncharacterized protein</fullName>
    </submittedName>
</protein>
<reference evidence="1" key="1">
    <citation type="journal article" date="2021" name="New Phytol.">
        <title>Evolutionary innovations through gain and loss of genes in the ectomycorrhizal Boletales.</title>
        <authorList>
            <person name="Wu G."/>
            <person name="Miyauchi S."/>
            <person name="Morin E."/>
            <person name="Kuo A."/>
            <person name="Drula E."/>
            <person name="Varga T."/>
            <person name="Kohler A."/>
            <person name="Feng B."/>
            <person name="Cao Y."/>
            <person name="Lipzen A."/>
            <person name="Daum C."/>
            <person name="Hundley H."/>
            <person name="Pangilinan J."/>
            <person name="Johnson J."/>
            <person name="Barry K."/>
            <person name="LaButti K."/>
            <person name="Ng V."/>
            <person name="Ahrendt S."/>
            <person name="Min B."/>
            <person name="Choi I.G."/>
            <person name="Park H."/>
            <person name="Plett J.M."/>
            <person name="Magnuson J."/>
            <person name="Spatafora J.W."/>
            <person name="Nagy L.G."/>
            <person name="Henrissat B."/>
            <person name="Grigoriev I.V."/>
            <person name="Yang Z.L."/>
            <person name="Xu J."/>
            <person name="Martin F.M."/>
        </authorList>
    </citation>
    <scope>NUCLEOTIDE SEQUENCE</scope>
    <source>
        <strain evidence="1">KUC20120723A-06</strain>
    </source>
</reference>
<sequence>MVLEDWIIFRQYSQRVRNLEVSSANLVIFRALRNPPDSSYFFPGLLSLRWSSKATQQDTIPFLRNLIKPTLISISLPALIYRQIDVTSLGLLCPNIQCILLSEMRSADDERNRYLASDVSSRMIRQCQNLKRLDCITTISDETLLPLACLPTLEYSSFTLSNTTSFGCLKGLPQAFPALRELMVVADVVGSFTAFLESVDLALVTLSIHSIHKRGTTDTPDSPFAVVPSHCRHDTLSSIHITDECPFNSNIPTYDPECLRPLFAFTNLTSLVIRTACSPLLNDHGLKELALAWPRLEKLHLMTHHDWGISPKMALFGLLPLLEYCPRLASFAIIIDATARPAKAPRNGVRNTLLTEINVGTSRISSPAFVAAFLSEILPRLRRISTNSEVSVAEECPVE</sequence>
<accession>A0ACB8B7F8</accession>
<dbReference type="EMBL" id="MU266537">
    <property type="protein sequence ID" value="KAH7921199.1"/>
    <property type="molecule type" value="Genomic_DNA"/>
</dbReference>
<dbReference type="Proteomes" id="UP000790709">
    <property type="component" value="Unassembled WGS sequence"/>
</dbReference>
<proteinExistence type="predicted"/>
<gene>
    <name evidence="1" type="ORF">BV22DRAFT_745852</name>
</gene>
<evidence type="ECO:0000313" key="1">
    <source>
        <dbReference type="EMBL" id="KAH7921199.1"/>
    </source>
</evidence>
<evidence type="ECO:0000313" key="2">
    <source>
        <dbReference type="Proteomes" id="UP000790709"/>
    </source>
</evidence>
<keyword evidence="2" id="KW-1185">Reference proteome</keyword>
<organism evidence="1 2">
    <name type="scientific">Leucogyrophana mollusca</name>
    <dbReference type="NCBI Taxonomy" id="85980"/>
    <lineage>
        <taxon>Eukaryota</taxon>
        <taxon>Fungi</taxon>
        <taxon>Dikarya</taxon>
        <taxon>Basidiomycota</taxon>
        <taxon>Agaricomycotina</taxon>
        <taxon>Agaricomycetes</taxon>
        <taxon>Agaricomycetidae</taxon>
        <taxon>Boletales</taxon>
        <taxon>Boletales incertae sedis</taxon>
        <taxon>Leucogyrophana</taxon>
    </lineage>
</organism>